<evidence type="ECO:0000259" key="9">
    <source>
        <dbReference type="Pfam" id="PF13193"/>
    </source>
</evidence>
<dbReference type="PANTHER" id="PTHR43605:SF10">
    <property type="entry name" value="ACYL-COA SYNTHETASE MEDIUM CHAIN FAMILY MEMBER 3"/>
    <property type="match status" value="1"/>
</dbReference>
<dbReference type="InterPro" id="IPR000873">
    <property type="entry name" value="AMP-dep_synth/lig_dom"/>
</dbReference>
<dbReference type="InterPro" id="IPR020845">
    <property type="entry name" value="AMP-binding_CS"/>
</dbReference>
<keyword evidence="2" id="KW-0436">Ligase</keyword>
<comment type="similarity">
    <text evidence="1">Belongs to the ATP-dependent AMP-binding enzyme family.</text>
</comment>
<gene>
    <name evidence="10" type="ORF">PGLA2088_LOCUS9614</name>
</gene>
<dbReference type="GO" id="GO:0004321">
    <property type="term" value="F:fatty-acyl-CoA synthase activity"/>
    <property type="evidence" value="ECO:0007669"/>
    <property type="project" value="TreeGrafter"/>
</dbReference>
<feature type="domain" description="AMP-binding enzyme C-terminal" evidence="9">
    <location>
        <begin position="467"/>
        <end position="548"/>
    </location>
</feature>
<protein>
    <recommendedName>
        <fullName evidence="5">medium-chain acyl-CoA ligase</fullName>
        <ecNumber evidence="5">6.2.1.2</ecNumber>
    </recommendedName>
</protein>
<dbReference type="PROSITE" id="PS00455">
    <property type="entry name" value="AMP_BINDING"/>
    <property type="match status" value="1"/>
</dbReference>
<keyword evidence="3" id="KW-0547">Nucleotide-binding</keyword>
<feature type="compositionally biased region" description="Low complexity" evidence="7">
    <location>
        <begin position="591"/>
        <end position="620"/>
    </location>
</feature>
<feature type="domain" description="AMP-dependent synthetase/ligase" evidence="8">
    <location>
        <begin position="38"/>
        <end position="417"/>
    </location>
</feature>
<evidence type="ECO:0000256" key="3">
    <source>
        <dbReference type="ARBA" id="ARBA00022741"/>
    </source>
</evidence>
<comment type="caution">
    <text evidence="10">The sequence shown here is derived from an EMBL/GenBank/DDBJ whole genome shotgun (WGS) entry which is preliminary data.</text>
</comment>
<evidence type="ECO:0000256" key="2">
    <source>
        <dbReference type="ARBA" id="ARBA00022598"/>
    </source>
</evidence>
<comment type="catalytic activity">
    <reaction evidence="6">
        <text>a medium-chain fatty acid + ATP + CoA = a medium-chain fatty acyl-CoA + AMP + diphosphate</text>
        <dbReference type="Rhea" id="RHEA:48340"/>
        <dbReference type="ChEBI" id="CHEBI:30616"/>
        <dbReference type="ChEBI" id="CHEBI:33019"/>
        <dbReference type="ChEBI" id="CHEBI:57287"/>
        <dbReference type="ChEBI" id="CHEBI:59558"/>
        <dbReference type="ChEBI" id="CHEBI:90546"/>
        <dbReference type="ChEBI" id="CHEBI:456215"/>
        <dbReference type="EC" id="6.2.1.2"/>
    </reaction>
    <physiologicalReaction direction="left-to-right" evidence="6">
        <dbReference type="Rhea" id="RHEA:48341"/>
    </physiologicalReaction>
</comment>
<organism evidence="10 11">
    <name type="scientific">Polarella glacialis</name>
    <name type="common">Dinoflagellate</name>
    <dbReference type="NCBI Taxonomy" id="89957"/>
    <lineage>
        <taxon>Eukaryota</taxon>
        <taxon>Sar</taxon>
        <taxon>Alveolata</taxon>
        <taxon>Dinophyceae</taxon>
        <taxon>Suessiales</taxon>
        <taxon>Suessiaceae</taxon>
        <taxon>Polarella</taxon>
    </lineage>
</organism>
<dbReference type="PANTHER" id="PTHR43605">
    <property type="entry name" value="ACYL-COENZYME A SYNTHETASE"/>
    <property type="match status" value="1"/>
</dbReference>
<dbReference type="InterPro" id="IPR051087">
    <property type="entry name" value="Mitochondrial_ACSM"/>
</dbReference>
<feature type="compositionally biased region" description="Low complexity" evidence="7">
    <location>
        <begin position="559"/>
        <end position="574"/>
    </location>
</feature>
<dbReference type="InterPro" id="IPR045851">
    <property type="entry name" value="AMP-bd_C_sf"/>
</dbReference>
<dbReference type="GO" id="GO:0031956">
    <property type="term" value="F:medium-chain fatty acid-CoA ligase activity"/>
    <property type="evidence" value="ECO:0007669"/>
    <property type="project" value="UniProtKB-EC"/>
</dbReference>
<feature type="region of interest" description="Disordered" evidence="7">
    <location>
        <begin position="556"/>
        <end position="620"/>
    </location>
</feature>
<proteinExistence type="inferred from homology"/>
<dbReference type="InterPro" id="IPR025110">
    <property type="entry name" value="AMP-bd_C"/>
</dbReference>
<dbReference type="Proteomes" id="UP000626109">
    <property type="component" value="Unassembled WGS sequence"/>
</dbReference>
<name>A0A813INM4_POLGL</name>
<sequence>MAVAARGLLTRGAYEEVRRSFKWRVPERFNIAWAACGRHAAVRPTSPAVEYVREDRQGAEVTDILTFGRLKERSDRLANGLVHGLALRKGDRVGLLLPQRLETVEVHMASYKAGCVVLALAQVFGPDALWARLADSGARILVTDSDSLEKVLQIWDRLPSLEHVLLVEDGESRAPLPPRVSRFQAILDRGATSFDMADTSADDPALLIYTSGTTGPPKGALHSHRTLLGHLPGVEFPHSFLPQPGDKLYTPADWSWIGGMLDILLPGLFLGLPVVGHRQRKFDPERCLQLMAEHQVRNVFLPPTALRLLRTSMGDKAHPGLALRSVASGGETLGEGLLDWGREVLSCPINEFYGQTECNLVLANCADAFPVRPGSMGRAVPGCDVAVVDAEGRPLPVGELGEVAVRAPHPVMFLRYWNRPEATAQKYKNGWLLMGDVARMDEDGYFWYFGREDDVITSSGYRIGPSEIEACLERHPAVQAAAVVGVPCPVRTEAVKAFVVLRSGGALPQGSEALADELKQWVRQRLAAHCYPQHVEFLDSLPLTSTGKVIRRELRATASSNDDSSDDNNSNHGSSNHDDNNNSSNHDHNNNHSNNNNKQPSSNHNNNINNSNSSSSSSNT</sequence>
<evidence type="ECO:0000313" key="10">
    <source>
        <dbReference type="EMBL" id="CAE8652326.1"/>
    </source>
</evidence>
<dbReference type="Pfam" id="PF00501">
    <property type="entry name" value="AMP-binding"/>
    <property type="match status" value="1"/>
</dbReference>
<evidence type="ECO:0000256" key="7">
    <source>
        <dbReference type="SAM" id="MobiDB-lite"/>
    </source>
</evidence>
<feature type="compositionally biased region" description="Basic and acidic residues" evidence="7">
    <location>
        <begin position="575"/>
        <end position="590"/>
    </location>
</feature>
<keyword evidence="4" id="KW-0067">ATP-binding</keyword>
<dbReference type="GO" id="GO:0005524">
    <property type="term" value="F:ATP binding"/>
    <property type="evidence" value="ECO:0007669"/>
    <property type="project" value="UniProtKB-KW"/>
</dbReference>
<evidence type="ECO:0000256" key="5">
    <source>
        <dbReference type="ARBA" id="ARBA00039009"/>
    </source>
</evidence>
<reference evidence="10" key="1">
    <citation type="submission" date="2021-02" db="EMBL/GenBank/DDBJ databases">
        <authorList>
            <person name="Dougan E. K."/>
            <person name="Rhodes N."/>
            <person name="Thang M."/>
            <person name="Chan C."/>
        </authorList>
    </citation>
    <scope>NUCLEOTIDE SEQUENCE</scope>
</reference>
<dbReference type="GO" id="GO:0006633">
    <property type="term" value="P:fatty acid biosynthetic process"/>
    <property type="evidence" value="ECO:0007669"/>
    <property type="project" value="TreeGrafter"/>
</dbReference>
<dbReference type="AlphaFoldDB" id="A0A813INM4"/>
<evidence type="ECO:0000256" key="6">
    <source>
        <dbReference type="ARBA" id="ARBA00048477"/>
    </source>
</evidence>
<dbReference type="Pfam" id="PF13193">
    <property type="entry name" value="AMP-binding_C"/>
    <property type="match status" value="1"/>
</dbReference>
<dbReference type="EC" id="6.2.1.2" evidence="5"/>
<dbReference type="GO" id="GO:0006637">
    <property type="term" value="P:acyl-CoA metabolic process"/>
    <property type="evidence" value="ECO:0007669"/>
    <property type="project" value="TreeGrafter"/>
</dbReference>
<evidence type="ECO:0000256" key="1">
    <source>
        <dbReference type="ARBA" id="ARBA00006432"/>
    </source>
</evidence>
<accession>A0A813INM4</accession>
<evidence type="ECO:0000259" key="8">
    <source>
        <dbReference type="Pfam" id="PF00501"/>
    </source>
</evidence>
<dbReference type="SUPFAM" id="SSF56801">
    <property type="entry name" value="Acetyl-CoA synthetase-like"/>
    <property type="match status" value="1"/>
</dbReference>
<evidence type="ECO:0000313" key="11">
    <source>
        <dbReference type="Proteomes" id="UP000626109"/>
    </source>
</evidence>
<dbReference type="Gene3D" id="3.30.300.30">
    <property type="match status" value="1"/>
</dbReference>
<dbReference type="InterPro" id="IPR042099">
    <property type="entry name" value="ANL_N_sf"/>
</dbReference>
<evidence type="ECO:0000256" key="4">
    <source>
        <dbReference type="ARBA" id="ARBA00022840"/>
    </source>
</evidence>
<dbReference type="Gene3D" id="3.40.50.12780">
    <property type="entry name" value="N-terminal domain of ligase-like"/>
    <property type="match status" value="1"/>
</dbReference>
<dbReference type="EMBL" id="CAJNNW010010668">
    <property type="protein sequence ID" value="CAE8652326.1"/>
    <property type="molecule type" value="Genomic_DNA"/>
</dbReference>